<dbReference type="EMBL" id="CP149822">
    <property type="protein sequence ID" value="WZN43671.1"/>
    <property type="molecule type" value="Genomic_DNA"/>
</dbReference>
<evidence type="ECO:0000313" key="1">
    <source>
        <dbReference type="EMBL" id="WZN43671.1"/>
    </source>
</evidence>
<accession>A0ABZ2YV94</accession>
<protein>
    <submittedName>
        <fullName evidence="1">Uncharacterized protein</fullName>
    </submittedName>
</protein>
<organism evidence="1 2">
    <name type="scientific">Chitinophaga pollutisoli</name>
    <dbReference type="NCBI Taxonomy" id="3133966"/>
    <lineage>
        <taxon>Bacteria</taxon>
        <taxon>Pseudomonadati</taxon>
        <taxon>Bacteroidota</taxon>
        <taxon>Chitinophagia</taxon>
        <taxon>Chitinophagales</taxon>
        <taxon>Chitinophagaceae</taxon>
        <taxon>Chitinophaga</taxon>
    </lineage>
</organism>
<name>A0ABZ2YV94_9BACT</name>
<keyword evidence="2" id="KW-1185">Reference proteome</keyword>
<sequence>MMKKRTTTTTSEVPFDIYKWGANAKITIKPRSYFPDASNHPFFKRKLEAALERAKIPGYHDY</sequence>
<evidence type="ECO:0000313" key="2">
    <source>
        <dbReference type="Proteomes" id="UP001485459"/>
    </source>
</evidence>
<gene>
    <name evidence="1" type="ORF">WJU16_11605</name>
</gene>
<dbReference type="RefSeq" id="WP_341838474.1">
    <property type="nucleotide sequence ID" value="NZ_CP149822.1"/>
</dbReference>
<dbReference type="Proteomes" id="UP001485459">
    <property type="component" value="Chromosome"/>
</dbReference>
<reference evidence="2" key="1">
    <citation type="submission" date="2024-03" db="EMBL/GenBank/DDBJ databases">
        <title>Chitinophaga horti sp. nov., isolated from garden soil.</title>
        <authorList>
            <person name="Lee D.S."/>
            <person name="Han D.M."/>
            <person name="Baek J.H."/>
            <person name="Choi D.G."/>
            <person name="Jeon J.H."/>
            <person name="Jeon C.O."/>
        </authorList>
    </citation>
    <scope>NUCLEOTIDE SEQUENCE [LARGE SCALE GENOMIC DNA]</scope>
    <source>
        <strain evidence="2">GPA1</strain>
    </source>
</reference>
<proteinExistence type="predicted"/>